<protein>
    <submittedName>
        <fullName evidence="3">Nucleotide-binding universal stress UspA family protein</fullName>
    </submittedName>
</protein>
<accession>A0A840UTP9</accession>
<dbReference type="CDD" id="cd00293">
    <property type="entry name" value="USP-like"/>
    <property type="match status" value="1"/>
</dbReference>
<feature type="domain" description="UspA" evidence="2">
    <location>
        <begin position="45"/>
        <end position="179"/>
    </location>
</feature>
<dbReference type="AlphaFoldDB" id="A0A840UTP9"/>
<name>A0A840UTP9_9BACT</name>
<dbReference type="Pfam" id="PF00582">
    <property type="entry name" value="Usp"/>
    <property type="match status" value="2"/>
</dbReference>
<dbReference type="PANTHER" id="PTHR46268">
    <property type="entry name" value="STRESS RESPONSE PROTEIN NHAX"/>
    <property type="match status" value="1"/>
</dbReference>
<comment type="similarity">
    <text evidence="1">Belongs to the universal stress protein A family.</text>
</comment>
<dbReference type="InterPro" id="IPR014729">
    <property type="entry name" value="Rossmann-like_a/b/a_fold"/>
</dbReference>
<evidence type="ECO:0000313" key="3">
    <source>
        <dbReference type="EMBL" id="MBB5348216.1"/>
    </source>
</evidence>
<dbReference type="PRINTS" id="PR01438">
    <property type="entry name" value="UNVRSLSTRESS"/>
</dbReference>
<gene>
    <name evidence="3" type="ORF">HNQ81_001947</name>
</gene>
<evidence type="ECO:0000259" key="2">
    <source>
        <dbReference type="Pfam" id="PF00582"/>
    </source>
</evidence>
<dbReference type="PANTHER" id="PTHR46268:SF6">
    <property type="entry name" value="UNIVERSAL STRESS PROTEIN UP12"/>
    <property type="match status" value="1"/>
</dbReference>
<organism evidence="3 4">
    <name type="scientific">Desulfoprunum benzoelyticum</name>
    <dbReference type="NCBI Taxonomy" id="1506996"/>
    <lineage>
        <taxon>Bacteria</taxon>
        <taxon>Pseudomonadati</taxon>
        <taxon>Thermodesulfobacteriota</taxon>
        <taxon>Desulfobulbia</taxon>
        <taxon>Desulfobulbales</taxon>
        <taxon>Desulfobulbaceae</taxon>
        <taxon>Desulfoprunum</taxon>
    </lineage>
</organism>
<dbReference type="SUPFAM" id="SSF52402">
    <property type="entry name" value="Adenine nucleotide alpha hydrolases-like"/>
    <property type="match status" value="2"/>
</dbReference>
<feature type="domain" description="UspA" evidence="2">
    <location>
        <begin position="2"/>
        <end position="38"/>
    </location>
</feature>
<dbReference type="InterPro" id="IPR006016">
    <property type="entry name" value="UspA"/>
</dbReference>
<dbReference type="EMBL" id="JACHEO010000010">
    <property type="protein sequence ID" value="MBB5348216.1"/>
    <property type="molecule type" value="Genomic_DNA"/>
</dbReference>
<reference evidence="3 4" key="1">
    <citation type="submission" date="2020-08" db="EMBL/GenBank/DDBJ databases">
        <title>Genomic Encyclopedia of Type Strains, Phase IV (KMG-IV): sequencing the most valuable type-strain genomes for metagenomic binning, comparative biology and taxonomic classification.</title>
        <authorList>
            <person name="Goeker M."/>
        </authorList>
    </citation>
    <scope>NUCLEOTIDE SEQUENCE [LARGE SCALE GENOMIC DNA]</scope>
    <source>
        <strain evidence="3 4">DSM 28570</strain>
    </source>
</reference>
<keyword evidence="4" id="KW-1185">Reference proteome</keyword>
<evidence type="ECO:0000256" key="1">
    <source>
        <dbReference type="ARBA" id="ARBA00008791"/>
    </source>
</evidence>
<dbReference type="InterPro" id="IPR006015">
    <property type="entry name" value="Universal_stress_UspA"/>
</dbReference>
<evidence type="ECO:0000313" key="4">
    <source>
        <dbReference type="Proteomes" id="UP000539642"/>
    </source>
</evidence>
<proteinExistence type="inferred from homology"/>
<sequence>MDLLLMGYPRRSYVEGILLGRTTAKVIGMSPCDVLMIPENAEIGFSRILVGLDGSPHSMAAGQRALELALSYGGEVHGLTVLDVPVERSLRYGVLDEARHKNFTALQILARQGEKLGVPVITELREGSPDKHLVQYSQEHNMDLIVLGSYGRTGFNRLLLGSVVERVAALSSLPTLVVKRSYGNQEAAVN</sequence>
<dbReference type="Proteomes" id="UP000539642">
    <property type="component" value="Unassembled WGS sequence"/>
</dbReference>
<dbReference type="Gene3D" id="3.40.50.620">
    <property type="entry name" value="HUPs"/>
    <property type="match status" value="2"/>
</dbReference>
<comment type="caution">
    <text evidence="3">The sequence shown here is derived from an EMBL/GenBank/DDBJ whole genome shotgun (WGS) entry which is preliminary data.</text>
</comment>